<feature type="region of interest" description="Disordered" evidence="1">
    <location>
        <begin position="58"/>
        <end position="83"/>
    </location>
</feature>
<dbReference type="AlphaFoldDB" id="A0A6A7Y5Y7"/>
<evidence type="ECO:0000313" key="3">
    <source>
        <dbReference type="EMBL" id="MQT14663.1"/>
    </source>
</evidence>
<dbReference type="SUPFAM" id="SSF53474">
    <property type="entry name" value="alpha/beta-Hydrolases"/>
    <property type="match status" value="1"/>
</dbReference>
<accession>A0A6A7Y5Y7</accession>
<dbReference type="Proteomes" id="UP000332515">
    <property type="component" value="Unassembled WGS sequence"/>
</dbReference>
<protein>
    <submittedName>
        <fullName evidence="3">Alpha/beta hydrolase</fullName>
    </submittedName>
</protein>
<gene>
    <name evidence="3" type="ORF">F0357_18780</name>
</gene>
<organism evidence="3 4">
    <name type="scientific">Segnochrobactrum spirostomi</name>
    <dbReference type="NCBI Taxonomy" id="2608987"/>
    <lineage>
        <taxon>Bacteria</taxon>
        <taxon>Pseudomonadati</taxon>
        <taxon>Pseudomonadota</taxon>
        <taxon>Alphaproteobacteria</taxon>
        <taxon>Hyphomicrobiales</taxon>
        <taxon>Segnochrobactraceae</taxon>
        <taxon>Segnochrobactrum</taxon>
    </lineage>
</organism>
<feature type="compositionally biased region" description="Basic residues" evidence="1">
    <location>
        <begin position="1"/>
        <end position="11"/>
    </location>
</feature>
<proteinExistence type="predicted"/>
<keyword evidence="3" id="KW-0378">Hydrolase</keyword>
<dbReference type="PRINTS" id="PR00111">
    <property type="entry name" value="ABHYDROLASE"/>
</dbReference>
<dbReference type="Pfam" id="PF00561">
    <property type="entry name" value="Abhydrolase_1"/>
    <property type="match status" value="1"/>
</dbReference>
<keyword evidence="4" id="KW-1185">Reference proteome</keyword>
<dbReference type="EMBL" id="VWNA01000002">
    <property type="protein sequence ID" value="MQT14663.1"/>
    <property type="molecule type" value="Genomic_DNA"/>
</dbReference>
<dbReference type="InterPro" id="IPR000073">
    <property type="entry name" value="AB_hydrolase_1"/>
</dbReference>
<dbReference type="PANTHER" id="PTHR43798">
    <property type="entry name" value="MONOACYLGLYCEROL LIPASE"/>
    <property type="match status" value="1"/>
</dbReference>
<dbReference type="GO" id="GO:0016787">
    <property type="term" value="F:hydrolase activity"/>
    <property type="evidence" value="ECO:0007669"/>
    <property type="project" value="UniProtKB-KW"/>
</dbReference>
<evidence type="ECO:0000256" key="1">
    <source>
        <dbReference type="SAM" id="MobiDB-lite"/>
    </source>
</evidence>
<evidence type="ECO:0000259" key="2">
    <source>
        <dbReference type="Pfam" id="PF00561"/>
    </source>
</evidence>
<feature type="region of interest" description="Disordered" evidence="1">
    <location>
        <begin position="1"/>
        <end position="20"/>
    </location>
</feature>
<reference evidence="3 4" key="1">
    <citation type="submission" date="2019-09" db="EMBL/GenBank/DDBJ databases">
        <title>Segnochrobactrum spirostomi gen. nov., sp. nov., isolated from the ciliate Spirostomum cf. yagiui and description of a novel family, Segnochrobactraceae fam. nov. within the order Rhizobiales of the class Alphaproteobacteria.</title>
        <authorList>
            <person name="Akter S."/>
            <person name="Shazib S.U.A."/>
            <person name="Shin M.K."/>
        </authorList>
    </citation>
    <scope>NUCLEOTIDE SEQUENCE [LARGE SCALE GENOMIC DNA]</scope>
    <source>
        <strain evidence="3 4">Sp-1</strain>
    </source>
</reference>
<name>A0A6A7Y5Y7_9HYPH</name>
<feature type="compositionally biased region" description="Low complexity" evidence="1">
    <location>
        <begin position="353"/>
        <end position="362"/>
    </location>
</feature>
<feature type="compositionally biased region" description="Basic and acidic residues" evidence="1">
    <location>
        <begin position="363"/>
        <end position="372"/>
    </location>
</feature>
<sequence length="372" mass="39372">MACAGQHHHHPASADPARRQPLSRARVAVLDPALHLPRAARPRGRLVPAPEGLLAGFARGARSGSRPDEPKRGAGPNAGEGAVVTADVAEPSTTSRHVTLNDGRRHHYVAVEGEGPTLVFLHGYTDSWRSFAPLLPALAGAGRLLLLDQRGHGLSERAERYAIADFTGDAIAFIEAVVGGPVHLVGHSLGSIVAHRVAAIRPDLVESLILIGPARTAAGHPGLAELDAELAALGEDIPPAFVTAFQRGTTHREIGEADLAAFVSESLRLHPDTWRGALAGLVNDPDVPDTVLDRPALLLWGDRDAVFDRGAQADLARHLERPTAIDYPEVGHAPHWEIPDRVAADIRDFIGAPAPRGDAAARPQKDLADAAR</sequence>
<feature type="region of interest" description="Disordered" evidence="1">
    <location>
        <begin position="353"/>
        <end position="372"/>
    </location>
</feature>
<dbReference type="InterPro" id="IPR029058">
    <property type="entry name" value="AB_hydrolase_fold"/>
</dbReference>
<evidence type="ECO:0000313" key="4">
    <source>
        <dbReference type="Proteomes" id="UP000332515"/>
    </source>
</evidence>
<dbReference type="InterPro" id="IPR050266">
    <property type="entry name" value="AB_hydrolase_sf"/>
</dbReference>
<comment type="caution">
    <text evidence="3">The sequence shown here is derived from an EMBL/GenBank/DDBJ whole genome shotgun (WGS) entry which is preliminary data.</text>
</comment>
<dbReference type="Gene3D" id="3.40.50.1820">
    <property type="entry name" value="alpha/beta hydrolase"/>
    <property type="match status" value="1"/>
</dbReference>
<feature type="domain" description="AB hydrolase-1" evidence="2">
    <location>
        <begin position="116"/>
        <end position="337"/>
    </location>
</feature>